<dbReference type="Proteomes" id="UP000681967">
    <property type="component" value="Unassembled WGS sequence"/>
</dbReference>
<sequence length="30" mass="3300">ERDGPLHFVDSSKAPTPASRYRLVSKSRAA</sequence>
<feature type="non-terminal residue" evidence="1">
    <location>
        <position position="1"/>
    </location>
</feature>
<name>A0A8S3HAT6_9BILA</name>
<dbReference type="EMBL" id="CAJOBH010290313">
    <property type="protein sequence ID" value="CAF5180360.1"/>
    <property type="molecule type" value="Genomic_DNA"/>
</dbReference>
<gene>
    <name evidence="1" type="ORF">BYL167_LOCUS78859</name>
</gene>
<comment type="caution">
    <text evidence="1">The sequence shown here is derived from an EMBL/GenBank/DDBJ whole genome shotgun (WGS) entry which is preliminary data.</text>
</comment>
<evidence type="ECO:0000313" key="1">
    <source>
        <dbReference type="EMBL" id="CAF5180360.1"/>
    </source>
</evidence>
<evidence type="ECO:0000313" key="2">
    <source>
        <dbReference type="Proteomes" id="UP000681967"/>
    </source>
</evidence>
<proteinExistence type="predicted"/>
<dbReference type="AlphaFoldDB" id="A0A8S3HAT6"/>
<accession>A0A8S3HAT6</accession>
<reference evidence="1" key="1">
    <citation type="submission" date="2021-02" db="EMBL/GenBank/DDBJ databases">
        <authorList>
            <person name="Nowell W R."/>
        </authorList>
    </citation>
    <scope>NUCLEOTIDE SEQUENCE</scope>
</reference>
<protein>
    <submittedName>
        <fullName evidence="1">Uncharacterized protein</fullName>
    </submittedName>
</protein>
<organism evidence="1 2">
    <name type="scientific">Rotaria magnacalcarata</name>
    <dbReference type="NCBI Taxonomy" id="392030"/>
    <lineage>
        <taxon>Eukaryota</taxon>
        <taxon>Metazoa</taxon>
        <taxon>Spiralia</taxon>
        <taxon>Gnathifera</taxon>
        <taxon>Rotifera</taxon>
        <taxon>Eurotatoria</taxon>
        <taxon>Bdelloidea</taxon>
        <taxon>Philodinida</taxon>
        <taxon>Philodinidae</taxon>
        <taxon>Rotaria</taxon>
    </lineage>
</organism>